<gene>
    <name evidence="2" type="primary">LOC142165401</name>
</gene>
<proteinExistence type="predicted"/>
<dbReference type="Proteomes" id="UP000790787">
    <property type="component" value="Chromosome 10"/>
</dbReference>
<accession>A0AC58S510</accession>
<organism evidence="1 2">
    <name type="scientific">Nicotiana tabacum</name>
    <name type="common">Common tobacco</name>
    <dbReference type="NCBI Taxonomy" id="4097"/>
    <lineage>
        <taxon>Eukaryota</taxon>
        <taxon>Viridiplantae</taxon>
        <taxon>Streptophyta</taxon>
        <taxon>Embryophyta</taxon>
        <taxon>Tracheophyta</taxon>
        <taxon>Spermatophyta</taxon>
        <taxon>Magnoliopsida</taxon>
        <taxon>eudicotyledons</taxon>
        <taxon>Gunneridae</taxon>
        <taxon>Pentapetalae</taxon>
        <taxon>asterids</taxon>
        <taxon>lamiids</taxon>
        <taxon>Solanales</taxon>
        <taxon>Solanaceae</taxon>
        <taxon>Nicotianoideae</taxon>
        <taxon>Nicotianeae</taxon>
        <taxon>Nicotiana</taxon>
    </lineage>
</organism>
<evidence type="ECO:0000313" key="1">
    <source>
        <dbReference type="Proteomes" id="UP000790787"/>
    </source>
</evidence>
<protein>
    <submittedName>
        <fullName evidence="2">Uncharacterized protein LOC142165401</fullName>
    </submittedName>
</protein>
<dbReference type="RefSeq" id="XP_075080067.1">
    <property type="nucleotide sequence ID" value="XM_075223966.1"/>
</dbReference>
<reference evidence="2" key="2">
    <citation type="submission" date="2025-08" db="UniProtKB">
        <authorList>
            <consortium name="RefSeq"/>
        </authorList>
    </citation>
    <scope>IDENTIFICATION</scope>
    <source>
        <tissue evidence="2">Leaf</tissue>
    </source>
</reference>
<reference evidence="1" key="1">
    <citation type="journal article" date="2014" name="Nat. Commun.">
        <title>The tobacco genome sequence and its comparison with those of tomato and potato.</title>
        <authorList>
            <person name="Sierro N."/>
            <person name="Battey J.N."/>
            <person name="Ouadi S."/>
            <person name="Bakaher N."/>
            <person name="Bovet L."/>
            <person name="Willig A."/>
            <person name="Goepfert S."/>
            <person name="Peitsch M.C."/>
            <person name="Ivanov N.V."/>
        </authorList>
    </citation>
    <scope>NUCLEOTIDE SEQUENCE [LARGE SCALE GENOMIC DNA]</scope>
</reference>
<keyword evidence="1" id="KW-1185">Reference proteome</keyword>
<name>A0AC58S510_TOBAC</name>
<sequence>MASGKFLGFFVSNRGIEVNPAHIKAIEEIPDILASKKEVQRLTGRIAALGIFISKSLEKSFKFFSVLKKQNQFEWTYECNQALKNLKAYLSNPPLLAKPKDGERLFIYLDVSEMAVSAVLVHEDKVTAYPLRNILYKQELSGRLAKWAIELSEYDIVYQPRTAIKSYVLADFVADFSPGIVPEAEKELQIFTRSNSGSWTLFTDGSSNVKGAGLGIVLIPPSGETIRQAIKCHPITNNEAEYKAVIAGLELGTYIAREARMQQYLKKARELIKQFKSWKIVQIPRQENAEAEALANLTSVAEVTNEENTTTRKKAQSLRQKTARYCLVRSNLYRNMFGGPLARCLEPSQTEYVMRKVHEGHYENYARGRSLVKTLVRARYYWPKMEEDAESFVAKCDKCQ</sequence>
<evidence type="ECO:0000313" key="2">
    <source>
        <dbReference type="RefSeq" id="XP_075080067.1"/>
    </source>
</evidence>